<protein>
    <submittedName>
        <fullName evidence="2">Uncharacterized protein</fullName>
    </submittedName>
</protein>
<sequence length="90" mass="9607">MKKRKEFLCTTAIFSGILLLLLGILFAAVLSGDPGAGASVEEQAAALGWMRAGQVNAVVGAILFAVGLGLRLWMGRQPRQRRRPRGTGRS</sequence>
<evidence type="ECO:0000313" key="2">
    <source>
        <dbReference type="EMBL" id="MBC5729697.1"/>
    </source>
</evidence>
<proteinExistence type="predicted"/>
<keyword evidence="1" id="KW-1133">Transmembrane helix</keyword>
<dbReference type="EMBL" id="JACOPR010000001">
    <property type="protein sequence ID" value="MBC5729697.1"/>
    <property type="molecule type" value="Genomic_DNA"/>
</dbReference>
<keyword evidence="3" id="KW-1185">Reference proteome</keyword>
<evidence type="ECO:0000313" key="3">
    <source>
        <dbReference type="Proteomes" id="UP000660021"/>
    </source>
</evidence>
<name>A0ABR7HQB1_9FIRM</name>
<dbReference type="RefSeq" id="WP_186962934.1">
    <property type="nucleotide sequence ID" value="NZ_JACOPR010000001.1"/>
</dbReference>
<comment type="caution">
    <text evidence="2">The sequence shown here is derived from an EMBL/GenBank/DDBJ whole genome shotgun (WGS) entry which is preliminary data.</text>
</comment>
<keyword evidence="1" id="KW-0812">Transmembrane</keyword>
<feature type="transmembrane region" description="Helical" evidence="1">
    <location>
        <begin position="55"/>
        <end position="74"/>
    </location>
</feature>
<evidence type="ECO:0000256" key="1">
    <source>
        <dbReference type="SAM" id="Phobius"/>
    </source>
</evidence>
<organism evidence="2 3">
    <name type="scientific">Pseudoflavonifractor hominis</name>
    <dbReference type="NCBI Taxonomy" id="2763059"/>
    <lineage>
        <taxon>Bacteria</taxon>
        <taxon>Bacillati</taxon>
        <taxon>Bacillota</taxon>
        <taxon>Clostridia</taxon>
        <taxon>Eubacteriales</taxon>
        <taxon>Oscillospiraceae</taxon>
        <taxon>Pseudoflavonifractor</taxon>
    </lineage>
</organism>
<gene>
    <name evidence="2" type="ORF">H8S34_02475</name>
</gene>
<keyword evidence="1" id="KW-0472">Membrane</keyword>
<accession>A0ABR7HQB1</accession>
<dbReference type="Proteomes" id="UP000660021">
    <property type="component" value="Unassembled WGS sequence"/>
</dbReference>
<reference evidence="2 3" key="1">
    <citation type="submission" date="2020-08" db="EMBL/GenBank/DDBJ databases">
        <title>Genome public.</title>
        <authorList>
            <person name="Liu C."/>
            <person name="Sun Q."/>
        </authorList>
    </citation>
    <scope>NUCLEOTIDE SEQUENCE [LARGE SCALE GENOMIC DNA]</scope>
    <source>
        <strain evidence="2 3">New-38</strain>
    </source>
</reference>